<gene>
    <name evidence="2" type="ORF">Smic_37850</name>
</gene>
<dbReference type="InterPro" id="IPR027417">
    <property type="entry name" value="P-loop_NTPase"/>
</dbReference>
<protein>
    <recommendedName>
        <fullName evidence="1">Endonuclease GajA/Old nuclease/RecF-like AAA domain-containing protein</fullName>
    </recommendedName>
</protein>
<dbReference type="SUPFAM" id="SSF52540">
    <property type="entry name" value="P-loop containing nucleoside triphosphate hydrolases"/>
    <property type="match status" value="1"/>
</dbReference>
<dbReference type="Pfam" id="PF13175">
    <property type="entry name" value="AAA_15"/>
    <property type="match status" value="1"/>
</dbReference>
<dbReference type="InterPro" id="IPR041685">
    <property type="entry name" value="AAA_GajA/Old/RecF-like"/>
</dbReference>
<evidence type="ECO:0000313" key="3">
    <source>
        <dbReference type="Proteomes" id="UP000498740"/>
    </source>
</evidence>
<sequence length="406" mass="45219">MLISNVRVQNYRGLRDLSLPVSPFGCIIGENNAGKSSILQALDIFFSGPILKDSDFYDAGNPLRIEVTLDEIKDEDLARLAEEHRGRIEKVANGGRLTLSRVYDAPGKGLLRQVDDVPINKKYWPSSVQEMVAGKRGEELKESAVYAFPDLRDILPPKPTQKDVKEAIAALANSLHQSERTKGDVDLPTGMEKSIQALLPEVIYIPAVKELSDDLKTSESASFGKLLSILVEQIKPQLADVDELFGKLRGYLNVEALPEGGVNDRRLDEVRNIEQLVEGNLQAAFPDTRVSIEIPHRISRVFCLMRRLQSMMASGARSRARGMVFADPSPSRFFGRTPSLGLPCVIARRRQSRGPTSCCSRSLSSFCTRGLKSSYLKLFAYFLRITTCWLALTRRPFTARRQPGHS</sequence>
<reference evidence="2 3" key="1">
    <citation type="submission" date="2020-05" db="EMBL/GenBank/DDBJ databases">
        <title>Whole genome shotgun sequence of Streptomyces microflavus NBRC 13062.</title>
        <authorList>
            <person name="Komaki H."/>
            <person name="Tamura T."/>
        </authorList>
    </citation>
    <scope>NUCLEOTIDE SEQUENCE [LARGE SCALE GENOMIC DNA]</scope>
    <source>
        <strain evidence="2 3">NBRC 13062</strain>
    </source>
</reference>
<evidence type="ECO:0000313" key="2">
    <source>
        <dbReference type="EMBL" id="GFN05229.1"/>
    </source>
</evidence>
<accession>A0A7J0CSF5</accession>
<name>A0A7J0CSF5_STRMI</name>
<feature type="domain" description="Endonuclease GajA/Old nuclease/RecF-like AAA" evidence="1">
    <location>
        <begin position="1"/>
        <end position="67"/>
    </location>
</feature>
<evidence type="ECO:0000259" key="1">
    <source>
        <dbReference type="Pfam" id="PF13175"/>
    </source>
</evidence>
<dbReference type="InterPro" id="IPR051396">
    <property type="entry name" value="Bact_Antivir_Def_Nuclease"/>
</dbReference>
<dbReference type="PANTHER" id="PTHR43581">
    <property type="entry name" value="ATP/GTP PHOSPHATASE"/>
    <property type="match status" value="1"/>
</dbReference>
<comment type="caution">
    <text evidence="2">The sequence shown here is derived from an EMBL/GenBank/DDBJ whole genome shotgun (WGS) entry which is preliminary data.</text>
</comment>
<dbReference type="AlphaFoldDB" id="A0A7J0CSF5"/>
<proteinExistence type="predicted"/>
<dbReference type="PANTHER" id="PTHR43581:SF2">
    <property type="entry name" value="EXCINUCLEASE ATPASE SUBUNIT"/>
    <property type="match status" value="1"/>
</dbReference>
<organism evidence="2 3">
    <name type="scientific">Streptomyces microflavus</name>
    <name type="common">Streptomyces lipmanii</name>
    <dbReference type="NCBI Taxonomy" id="1919"/>
    <lineage>
        <taxon>Bacteria</taxon>
        <taxon>Bacillati</taxon>
        <taxon>Actinomycetota</taxon>
        <taxon>Actinomycetes</taxon>
        <taxon>Kitasatosporales</taxon>
        <taxon>Streptomycetaceae</taxon>
        <taxon>Streptomyces</taxon>
    </lineage>
</organism>
<dbReference type="Gene3D" id="3.40.50.300">
    <property type="entry name" value="P-loop containing nucleotide triphosphate hydrolases"/>
    <property type="match status" value="1"/>
</dbReference>
<dbReference type="EMBL" id="BLWD01000001">
    <property type="protein sequence ID" value="GFN05229.1"/>
    <property type="molecule type" value="Genomic_DNA"/>
</dbReference>
<dbReference type="Proteomes" id="UP000498740">
    <property type="component" value="Unassembled WGS sequence"/>
</dbReference>